<dbReference type="Proteomes" id="UP000243376">
    <property type="component" value="Unassembled WGS sequence"/>
</dbReference>
<gene>
    <name evidence="2" type="ORF">C0184_01660</name>
</gene>
<feature type="compositionally biased region" description="Basic residues" evidence="1">
    <location>
        <begin position="91"/>
        <end position="100"/>
    </location>
</feature>
<evidence type="ECO:0000313" key="2">
    <source>
        <dbReference type="EMBL" id="PMP86108.1"/>
    </source>
</evidence>
<evidence type="ECO:0000313" key="3">
    <source>
        <dbReference type="Proteomes" id="UP000243376"/>
    </source>
</evidence>
<accession>A0A2J6XDV0</accession>
<sequence>MGRTMQSLSLRGLGSPSFITRAARPCSLYNSRSLPLKKQITSPLATTPAHTQLPSDGQPGEVVALPAPQVSVSTVAEPAHAPLPSPVKSSSCRRRSLKYR</sequence>
<reference evidence="2 3" key="1">
    <citation type="submission" date="2018-01" db="EMBL/GenBank/DDBJ databases">
        <title>Metagenomic assembled genomes from two thermal pools in the Uzon Caldera, Kamchatka, Russia.</title>
        <authorList>
            <person name="Wilkins L."/>
            <person name="Ettinger C."/>
        </authorList>
    </citation>
    <scope>NUCLEOTIDE SEQUENCE [LARGE SCALE GENOMIC DNA]</scope>
    <source>
        <strain evidence="2">ZAV-02</strain>
    </source>
</reference>
<evidence type="ECO:0000256" key="1">
    <source>
        <dbReference type="SAM" id="MobiDB-lite"/>
    </source>
</evidence>
<feature type="region of interest" description="Disordered" evidence="1">
    <location>
        <begin position="76"/>
        <end position="100"/>
    </location>
</feature>
<organism evidence="2 3">
    <name type="scientific">Chloroflexus aggregans</name>
    <dbReference type="NCBI Taxonomy" id="152260"/>
    <lineage>
        <taxon>Bacteria</taxon>
        <taxon>Bacillati</taxon>
        <taxon>Chloroflexota</taxon>
        <taxon>Chloroflexia</taxon>
        <taxon>Chloroflexales</taxon>
        <taxon>Chloroflexineae</taxon>
        <taxon>Chloroflexaceae</taxon>
        <taxon>Chloroflexus</taxon>
    </lineage>
</organism>
<dbReference type="EMBL" id="PNIQ01000118">
    <property type="protein sequence ID" value="PMP86108.1"/>
    <property type="molecule type" value="Genomic_DNA"/>
</dbReference>
<dbReference type="AlphaFoldDB" id="A0A2J6XDV0"/>
<name>A0A2J6XDV0_9CHLR</name>
<comment type="caution">
    <text evidence="2">The sequence shown here is derived from an EMBL/GenBank/DDBJ whole genome shotgun (WGS) entry which is preliminary data.</text>
</comment>
<proteinExistence type="predicted"/>
<protein>
    <submittedName>
        <fullName evidence="2">Uncharacterized protein</fullName>
    </submittedName>
</protein>